<name>A0A1L9NRR9_9RHOB</name>
<organism evidence="1 2">
    <name type="scientific">Planktotalea frisia</name>
    <dbReference type="NCBI Taxonomy" id="696762"/>
    <lineage>
        <taxon>Bacteria</taxon>
        <taxon>Pseudomonadati</taxon>
        <taxon>Pseudomonadota</taxon>
        <taxon>Alphaproteobacteria</taxon>
        <taxon>Rhodobacterales</taxon>
        <taxon>Paracoccaceae</taxon>
        <taxon>Planktotalea</taxon>
    </lineage>
</organism>
<reference evidence="1 2" key="1">
    <citation type="submission" date="2016-10" db="EMBL/GenBank/DDBJ databases">
        <title>Genome sequence of Planktotalea frisia SH6-1.</title>
        <authorList>
            <person name="Poehlein A."/>
            <person name="Bakenhus I."/>
            <person name="Voget S."/>
            <person name="Brinkhoff T."/>
            <person name="Simon M."/>
        </authorList>
    </citation>
    <scope>NUCLEOTIDE SEQUENCE [LARGE SCALE GENOMIC DNA]</scope>
    <source>
        <strain evidence="1 2">SH6-1</strain>
    </source>
</reference>
<dbReference type="AlphaFoldDB" id="A0A1L9NRR9"/>
<dbReference type="Pfam" id="PF11748">
    <property type="entry name" value="DUF3306"/>
    <property type="match status" value="1"/>
</dbReference>
<keyword evidence="2" id="KW-1185">Reference proteome</keyword>
<evidence type="ECO:0000313" key="1">
    <source>
        <dbReference type="EMBL" id="OJI91957.1"/>
    </source>
</evidence>
<dbReference type="OrthoDB" id="8100830at2"/>
<dbReference type="InterPro" id="IPR021735">
    <property type="entry name" value="DUF3306"/>
</dbReference>
<comment type="caution">
    <text evidence="1">The sequence shown here is derived from an EMBL/GenBank/DDBJ whole genome shotgun (WGS) entry which is preliminary data.</text>
</comment>
<dbReference type="RefSeq" id="WP_072632298.1">
    <property type="nucleotide sequence ID" value="NZ_MLCB01000207.1"/>
</dbReference>
<accession>A0A1L9NRR9</accession>
<evidence type="ECO:0008006" key="3">
    <source>
        <dbReference type="Google" id="ProtNLM"/>
    </source>
</evidence>
<gene>
    <name evidence="1" type="ORF">PFRI_38210</name>
</gene>
<dbReference type="EMBL" id="MLCB01000207">
    <property type="protein sequence ID" value="OJI91957.1"/>
    <property type="molecule type" value="Genomic_DNA"/>
</dbReference>
<protein>
    <recommendedName>
        <fullName evidence="3">DUF3306 domain-containing protein</fullName>
    </recommendedName>
</protein>
<evidence type="ECO:0000313" key="2">
    <source>
        <dbReference type="Proteomes" id="UP000184514"/>
    </source>
</evidence>
<dbReference type="Proteomes" id="UP000184514">
    <property type="component" value="Unassembled WGS sequence"/>
</dbReference>
<proteinExistence type="predicted"/>
<dbReference type="STRING" id="696762.PFRI_38210"/>
<sequence>MSRELSSWSRRRAAVAAESAADERALEQARIAEQQKELAAKSDDEILEELGLPNPDTMVDGDDFKAFLAKTVPAHLRKRALRTLWRSNPVLACVDGLNDYDDDYLTGSFNQGPISTTYQVGKGMLAHLVEMERQKEALENPVQDVVEQELADEAAEEPLDHEDMPIATTETETETVATRIQTTETAETIEPDDEDIMMPAPRRMKFHFETDAA</sequence>